<keyword evidence="5" id="KW-0862">Zinc</keyword>
<dbReference type="InterPro" id="IPR020891">
    <property type="entry name" value="UPF0758_CS"/>
</dbReference>
<evidence type="ECO:0000256" key="3">
    <source>
        <dbReference type="ARBA" id="ARBA00022723"/>
    </source>
</evidence>
<evidence type="ECO:0000313" key="9">
    <source>
        <dbReference type="EMBL" id="MEP0949700.1"/>
    </source>
</evidence>
<accession>A0ABV0KAX1</accession>
<evidence type="ECO:0000259" key="8">
    <source>
        <dbReference type="PROSITE" id="PS50249"/>
    </source>
</evidence>
<dbReference type="Gene3D" id="3.40.140.10">
    <property type="entry name" value="Cytidine Deaminase, domain 2"/>
    <property type="match status" value="1"/>
</dbReference>
<proteinExistence type="inferred from homology"/>
<dbReference type="PANTHER" id="PTHR30471">
    <property type="entry name" value="DNA REPAIR PROTEIN RADC"/>
    <property type="match status" value="1"/>
</dbReference>
<comment type="caution">
    <text evidence="9">The sequence shown here is derived from an EMBL/GenBank/DDBJ whole genome shotgun (WGS) entry which is preliminary data.</text>
</comment>
<dbReference type="InterPro" id="IPR025657">
    <property type="entry name" value="RadC_JAB"/>
</dbReference>
<comment type="similarity">
    <text evidence="1 7">Belongs to the UPF0758 family.</text>
</comment>
<dbReference type="PROSITE" id="PS01302">
    <property type="entry name" value="UPF0758"/>
    <property type="match status" value="1"/>
</dbReference>
<dbReference type="InterPro" id="IPR001405">
    <property type="entry name" value="UPF0758"/>
</dbReference>
<dbReference type="PROSITE" id="PS50249">
    <property type="entry name" value="MPN"/>
    <property type="match status" value="1"/>
</dbReference>
<keyword evidence="4" id="KW-0378">Hydrolase</keyword>
<dbReference type="RefSeq" id="WP_242021699.1">
    <property type="nucleotide sequence ID" value="NZ_JAMPKX010000014.1"/>
</dbReference>
<evidence type="ECO:0000256" key="6">
    <source>
        <dbReference type="ARBA" id="ARBA00023049"/>
    </source>
</evidence>
<dbReference type="Pfam" id="PF20582">
    <property type="entry name" value="UPF0758_N"/>
    <property type="match status" value="1"/>
</dbReference>
<keyword evidence="6" id="KW-0482">Metalloprotease</keyword>
<organism evidence="9 10">
    <name type="scientific">Leptolyngbya subtilissima DQ-A4</name>
    <dbReference type="NCBI Taxonomy" id="2933933"/>
    <lineage>
        <taxon>Bacteria</taxon>
        <taxon>Bacillati</taxon>
        <taxon>Cyanobacteriota</taxon>
        <taxon>Cyanophyceae</taxon>
        <taxon>Leptolyngbyales</taxon>
        <taxon>Leptolyngbyaceae</taxon>
        <taxon>Leptolyngbya group</taxon>
        <taxon>Leptolyngbya</taxon>
    </lineage>
</organism>
<feature type="domain" description="MPN" evidence="8">
    <location>
        <begin position="159"/>
        <end position="282"/>
    </location>
</feature>
<keyword evidence="2" id="KW-0645">Protease</keyword>
<protein>
    <submittedName>
        <fullName evidence="9">DNA repair protein RadC</fullName>
    </submittedName>
</protein>
<evidence type="ECO:0000313" key="10">
    <source>
        <dbReference type="Proteomes" id="UP001482513"/>
    </source>
</evidence>
<dbReference type="NCBIfam" id="NF000642">
    <property type="entry name" value="PRK00024.1"/>
    <property type="match status" value="1"/>
</dbReference>
<dbReference type="EMBL" id="JAMPKX010000014">
    <property type="protein sequence ID" value="MEP0949700.1"/>
    <property type="molecule type" value="Genomic_DNA"/>
</dbReference>
<evidence type="ECO:0000256" key="5">
    <source>
        <dbReference type="ARBA" id="ARBA00022833"/>
    </source>
</evidence>
<name>A0ABV0KAX1_9CYAN</name>
<sequence>MTGQSPDFVSFDPPTPPLPSALEHFAFGITSETGNEANYAAADLSRPEYTLRIKDMVAEERPRERLRQLGPKALSLAELLSILVGPGQALPGRSSIEIAHALLGTLHDSDAADGIKRLQKITVEELLHVPGVGLAKAASIVAAIELGKRVFHHIPAYRTVVDDPAIAVAALTPYLMWEPREHFAMVCLDVRHQLLSTKVLTIGTETETLAHPRDIFQAALKAGAARIIVAHNHPSGSLEPSPEDLALTRQLLQGANIIGVPVLDHLILGGGTYRSLRETTGLWQEET</sequence>
<dbReference type="Proteomes" id="UP001482513">
    <property type="component" value="Unassembled WGS sequence"/>
</dbReference>
<dbReference type="InterPro" id="IPR046778">
    <property type="entry name" value="UPF0758_N"/>
</dbReference>
<evidence type="ECO:0000256" key="2">
    <source>
        <dbReference type="ARBA" id="ARBA00022670"/>
    </source>
</evidence>
<reference evidence="9 10" key="1">
    <citation type="submission" date="2022-04" db="EMBL/GenBank/DDBJ databases">
        <title>Positive selection, recombination, and allopatry shape intraspecific diversity of widespread and dominant cyanobacteria.</title>
        <authorList>
            <person name="Wei J."/>
            <person name="Shu W."/>
            <person name="Hu C."/>
        </authorList>
    </citation>
    <scope>NUCLEOTIDE SEQUENCE [LARGE SCALE GENOMIC DNA]</scope>
    <source>
        <strain evidence="9 10">DQ-A4</strain>
    </source>
</reference>
<dbReference type="SUPFAM" id="SSF102712">
    <property type="entry name" value="JAB1/MPN domain"/>
    <property type="match status" value="1"/>
</dbReference>
<evidence type="ECO:0000256" key="1">
    <source>
        <dbReference type="ARBA" id="ARBA00010243"/>
    </source>
</evidence>
<dbReference type="NCBIfam" id="TIGR00608">
    <property type="entry name" value="radc"/>
    <property type="match status" value="1"/>
</dbReference>
<evidence type="ECO:0000256" key="4">
    <source>
        <dbReference type="ARBA" id="ARBA00022801"/>
    </source>
</evidence>
<keyword evidence="10" id="KW-1185">Reference proteome</keyword>
<dbReference type="InterPro" id="IPR037518">
    <property type="entry name" value="MPN"/>
</dbReference>
<dbReference type="CDD" id="cd08071">
    <property type="entry name" value="MPN_DUF2466"/>
    <property type="match status" value="1"/>
</dbReference>
<dbReference type="Pfam" id="PF04002">
    <property type="entry name" value="RadC"/>
    <property type="match status" value="1"/>
</dbReference>
<evidence type="ECO:0000256" key="7">
    <source>
        <dbReference type="RuleBase" id="RU003797"/>
    </source>
</evidence>
<gene>
    <name evidence="9" type="primary">radC</name>
    <name evidence="9" type="ORF">NC992_22670</name>
</gene>
<dbReference type="PANTHER" id="PTHR30471:SF3">
    <property type="entry name" value="UPF0758 PROTEIN YEES-RELATED"/>
    <property type="match status" value="1"/>
</dbReference>
<keyword evidence="3" id="KW-0479">Metal-binding</keyword>